<feature type="domain" description="UPF0029" evidence="3">
    <location>
        <begin position="149"/>
        <end position="204"/>
    </location>
</feature>
<dbReference type="GO" id="GO:0006446">
    <property type="term" value="P:regulation of translational initiation"/>
    <property type="evidence" value="ECO:0007669"/>
    <property type="project" value="TreeGrafter"/>
</dbReference>
<evidence type="ECO:0000256" key="1">
    <source>
        <dbReference type="ARBA" id="ARBA00007665"/>
    </source>
</evidence>
<feature type="domain" description="Impact N-terminal" evidence="2">
    <location>
        <begin position="29"/>
        <end position="130"/>
    </location>
</feature>
<dbReference type="Gene3D" id="3.30.230.30">
    <property type="entry name" value="Impact, N-terminal domain"/>
    <property type="match status" value="1"/>
</dbReference>
<dbReference type="GO" id="GO:0005737">
    <property type="term" value="C:cytoplasm"/>
    <property type="evidence" value="ECO:0007669"/>
    <property type="project" value="TreeGrafter"/>
</dbReference>
<reference evidence="4" key="1">
    <citation type="submission" date="2023-07" db="EMBL/GenBank/DDBJ databases">
        <authorList>
            <person name="Ivanov I."/>
            <person name="Teneva D."/>
            <person name="Stoikov I."/>
        </authorList>
    </citation>
    <scope>NUCLEOTIDE SEQUENCE</scope>
    <source>
        <strain evidence="4">4475</strain>
    </source>
</reference>
<dbReference type="InterPro" id="IPR015796">
    <property type="entry name" value="Impact_YigZ-like"/>
</dbReference>
<accession>A0AA48M621</accession>
<dbReference type="InterPro" id="IPR023582">
    <property type="entry name" value="Impact"/>
</dbReference>
<keyword evidence="5" id="KW-1185">Reference proteome</keyword>
<dbReference type="Gene3D" id="3.30.70.240">
    <property type="match status" value="1"/>
</dbReference>
<evidence type="ECO:0000259" key="3">
    <source>
        <dbReference type="Pfam" id="PF09186"/>
    </source>
</evidence>
<dbReference type="InterPro" id="IPR020569">
    <property type="entry name" value="UPF0029_Impact_CS"/>
</dbReference>
<evidence type="ECO:0000313" key="5">
    <source>
        <dbReference type="Proteomes" id="UP001189619"/>
    </source>
</evidence>
<dbReference type="InterPro" id="IPR020568">
    <property type="entry name" value="Ribosomal_Su5_D2-typ_SF"/>
</dbReference>
<dbReference type="PANTHER" id="PTHR16301:SF20">
    <property type="entry name" value="IMPACT FAMILY MEMBER YIGZ"/>
    <property type="match status" value="1"/>
</dbReference>
<dbReference type="SUPFAM" id="SSF54980">
    <property type="entry name" value="EF-G C-terminal domain-like"/>
    <property type="match status" value="1"/>
</dbReference>
<dbReference type="Pfam" id="PF01205">
    <property type="entry name" value="Impact_N"/>
    <property type="match status" value="1"/>
</dbReference>
<dbReference type="NCBIfam" id="TIGR00257">
    <property type="entry name" value="IMPACT_YIGZ"/>
    <property type="match status" value="1"/>
</dbReference>
<dbReference type="AlphaFoldDB" id="A0AA48M621"/>
<dbReference type="InterPro" id="IPR001498">
    <property type="entry name" value="Impact_N"/>
</dbReference>
<dbReference type="InterPro" id="IPR036956">
    <property type="entry name" value="Impact_N_sf"/>
</dbReference>
<organism evidence="4 5">
    <name type="scientific">Brevibacillus aydinogluensis</name>
    <dbReference type="NCBI Taxonomy" id="927786"/>
    <lineage>
        <taxon>Bacteria</taxon>
        <taxon>Bacillati</taxon>
        <taxon>Bacillota</taxon>
        <taxon>Bacilli</taxon>
        <taxon>Bacillales</taxon>
        <taxon>Paenibacillaceae</taxon>
        <taxon>Brevibacillus</taxon>
    </lineage>
</organism>
<proteinExistence type="inferred from homology"/>
<dbReference type="Proteomes" id="UP001189619">
    <property type="component" value="Chromosome"/>
</dbReference>
<dbReference type="InterPro" id="IPR015269">
    <property type="entry name" value="UPF0029_Impact_C"/>
</dbReference>
<evidence type="ECO:0000313" key="4">
    <source>
        <dbReference type="EMBL" id="CAJ1000965.1"/>
    </source>
</evidence>
<dbReference type="EMBL" id="OY569118">
    <property type="protein sequence ID" value="CAJ1000965.1"/>
    <property type="molecule type" value="Genomic_DNA"/>
</dbReference>
<gene>
    <name evidence="4" type="primary">yigZ</name>
    <name evidence="4" type="ORF">BSPP4475_01320</name>
</gene>
<dbReference type="PROSITE" id="PS00910">
    <property type="entry name" value="UPF0029"/>
    <property type="match status" value="1"/>
</dbReference>
<dbReference type="Pfam" id="PF09186">
    <property type="entry name" value="DUF1949"/>
    <property type="match status" value="1"/>
</dbReference>
<comment type="similarity">
    <text evidence="1">Belongs to the IMPACT family.</text>
</comment>
<evidence type="ECO:0000259" key="2">
    <source>
        <dbReference type="Pfam" id="PF01205"/>
    </source>
</evidence>
<name>A0AA48M621_9BACL</name>
<protein>
    <submittedName>
        <fullName evidence="4">YigZ family protein</fullName>
    </submittedName>
</protein>
<sequence>MLTLEVMCNMLQQYKTVAGYGEDEIVIERSRFIGYAQRVTTEEEAAAFIAMIKKKHWDATHNCSAFVIGENDQIQRSSDDGEPSGTAGKPILECIKKNGLKDTVVVVTRYFGGIKLGAGGLVRAYTAGCVTALKAAGIVVHTLHQQISVTVDYHWWGKVENELRLGQHRVTATDYTDKVTVHLLIPDGQQDAFVEQMTNLTNGQADIVLGDREYVEVPVEAVGGDE</sequence>
<dbReference type="SUPFAM" id="SSF54211">
    <property type="entry name" value="Ribosomal protein S5 domain 2-like"/>
    <property type="match status" value="1"/>
</dbReference>
<dbReference type="KEGG" id="bayd:BSPP4475_01320"/>
<dbReference type="PANTHER" id="PTHR16301">
    <property type="entry name" value="IMPACT-RELATED"/>
    <property type="match status" value="1"/>
</dbReference>
<dbReference type="InterPro" id="IPR035647">
    <property type="entry name" value="EFG_III/V"/>
</dbReference>